<name>A0AAD9JVU1_9ANNE</name>
<keyword evidence="2" id="KW-1185">Reference proteome</keyword>
<sequence length="50" mass="5396">MLTLSGQSEGDACFPVVMLATAKDVVLDFVVVANFRHDVGPPFILAIYID</sequence>
<gene>
    <name evidence="1" type="ORF">LSH36_137g06058</name>
</gene>
<accession>A0AAD9JVU1</accession>
<dbReference type="Proteomes" id="UP001208570">
    <property type="component" value="Unassembled WGS sequence"/>
</dbReference>
<reference evidence="1" key="1">
    <citation type="journal article" date="2023" name="Mol. Biol. Evol.">
        <title>Third-Generation Sequencing Reveals the Adaptive Role of the Epigenome in Three Deep-Sea Polychaetes.</title>
        <authorList>
            <person name="Perez M."/>
            <person name="Aroh O."/>
            <person name="Sun Y."/>
            <person name="Lan Y."/>
            <person name="Juniper S.K."/>
            <person name="Young C.R."/>
            <person name="Angers B."/>
            <person name="Qian P.Y."/>
        </authorList>
    </citation>
    <scope>NUCLEOTIDE SEQUENCE</scope>
    <source>
        <strain evidence="1">P08H-3</strain>
    </source>
</reference>
<evidence type="ECO:0000313" key="2">
    <source>
        <dbReference type="Proteomes" id="UP001208570"/>
    </source>
</evidence>
<comment type="caution">
    <text evidence="1">The sequence shown here is derived from an EMBL/GenBank/DDBJ whole genome shotgun (WGS) entry which is preliminary data.</text>
</comment>
<organism evidence="1 2">
    <name type="scientific">Paralvinella palmiformis</name>
    <dbReference type="NCBI Taxonomy" id="53620"/>
    <lineage>
        <taxon>Eukaryota</taxon>
        <taxon>Metazoa</taxon>
        <taxon>Spiralia</taxon>
        <taxon>Lophotrochozoa</taxon>
        <taxon>Annelida</taxon>
        <taxon>Polychaeta</taxon>
        <taxon>Sedentaria</taxon>
        <taxon>Canalipalpata</taxon>
        <taxon>Terebellida</taxon>
        <taxon>Terebelliformia</taxon>
        <taxon>Alvinellidae</taxon>
        <taxon>Paralvinella</taxon>
    </lineage>
</organism>
<proteinExistence type="predicted"/>
<dbReference type="EMBL" id="JAODUP010000137">
    <property type="protein sequence ID" value="KAK2160263.1"/>
    <property type="molecule type" value="Genomic_DNA"/>
</dbReference>
<evidence type="ECO:0000313" key="1">
    <source>
        <dbReference type="EMBL" id="KAK2160263.1"/>
    </source>
</evidence>
<dbReference type="AlphaFoldDB" id="A0AAD9JVU1"/>
<protein>
    <submittedName>
        <fullName evidence="1">Uncharacterized protein</fullName>
    </submittedName>
</protein>